<protein>
    <recommendedName>
        <fullName evidence="4">Ferredoxin</fullName>
    </recommendedName>
</protein>
<proteinExistence type="predicted"/>
<dbReference type="EMBL" id="PFKI01000057">
    <property type="protein sequence ID" value="PIY20102.1"/>
    <property type="molecule type" value="Genomic_DNA"/>
</dbReference>
<name>A0A2M7P334_9BACT</name>
<dbReference type="AlphaFoldDB" id="A0A2M7P334"/>
<evidence type="ECO:0000256" key="1">
    <source>
        <dbReference type="SAM" id="MobiDB-lite"/>
    </source>
</evidence>
<accession>A0A2M7P334</accession>
<evidence type="ECO:0000313" key="2">
    <source>
        <dbReference type="EMBL" id="PIY20102.1"/>
    </source>
</evidence>
<comment type="caution">
    <text evidence="2">The sequence shown here is derived from an EMBL/GenBank/DDBJ whole genome shotgun (WGS) entry which is preliminary data.</text>
</comment>
<evidence type="ECO:0008006" key="4">
    <source>
        <dbReference type="Google" id="ProtNLM"/>
    </source>
</evidence>
<dbReference type="Proteomes" id="UP000231028">
    <property type="component" value="Unassembled WGS sequence"/>
</dbReference>
<feature type="region of interest" description="Disordered" evidence="1">
    <location>
        <begin position="1"/>
        <end position="38"/>
    </location>
</feature>
<reference evidence="3" key="1">
    <citation type="submission" date="2017-09" db="EMBL/GenBank/DDBJ databases">
        <title>Depth-based differentiation of microbial function through sediment-hosted aquifers and enrichment of novel symbionts in the deep terrestrial subsurface.</title>
        <authorList>
            <person name="Probst A.J."/>
            <person name="Ladd B."/>
            <person name="Jarett J.K."/>
            <person name="Geller-Mcgrath D.E."/>
            <person name="Sieber C.M.K."/>
            <person name="Emerson J.B."/>
            <person name="Anantharaman K."/>
            <person name="Thomas B.C."/>
            <person name="Malmstrom R."/>
            <person name="Stieglmeier M."/>
            <person name="Klingl A."/>
            <person name="Woyke T."/>
            <person name="Ryan C.M."/>
            <person name="Banfield J.F."/>
        </authorList>
    </citation>
    <scope>NUCLEOTIDE SEQUENCE [LARGE SCALE GENOMIC DNA]</scope>
</reference>
<organism evidence="2 3">
    <name type="scientific">Candidatus Desantisbacteria bacterium CG_4_10_14_3_um_filter_40_18</name>
    <dbReference type="NCBI Taxonomy" id="1974544"/>
    <lineage>
        <taxon>Bacteria</taxon>
        <taxon>Candidatus Desantisiibacteriota</taxon>
    </lineage>
</organism>
<feature type="compositionally biased region" description="Gly residues" evidence="1">
    <location>
        <begin position="1"/>
        <end position="36"/>
    </location>
</feature>
<gene>
    <name evidence="2" type="ORF">COZ13_01810</name>
</gene>
<evidence type="ECO:0000313" key="3">
    <source>
        <dbReference type="Proteomes" id="UP000231028"/>
    </source>
</evidence>
<sequence length="80" mass="7940">MPRGDGTGPTGQGPGTGRGGGMGRGNGQGMGGGQGRMGDRVLGPGGNCLCPSCETKIPHQQGVPCVQLKCPKCATTMVRE</sequence>